<feature type="transmembrane region" description="Helical" evidence="1">
    <location>
        <begin position="79"/>
        <end position="100"/>
    </location>
</feature>
<evidence type="ECO:0000313" key="2">
    <source>
        <dbReference type="EMBL" id="NKE58374.1"/>
    </source>
</evidence>
<sequence>MRSGIARLLCYVGIPASIVFALLMYAASLVGSYDAGKDCAARQSDSGARNVDVTRSSFPPNATCVFADGATENLVPTSFAVLLWGSIGGSVVCVAGAVFFERRSERLHG</sequence>
<keyword evidence="1" id="KW-0812">Transmembrane</keyword>
<evidence type="ECO:0000313" key="3">
    <source>
        <dbReference type="Proteomes" id="UP001515943"/>
    </source>
</evidence>
<accession>A0ABX1FHC4</accession>
<dbReference type="EMBL" id="VSRL01000053">
    <property type="protein sequence ID" value="NKE58374.1"/>
    <property type="molecule type" value="Genomic_DNA"/>
</dbReference>
<proteinExistence type="predicted"/>
<comment type="caution">
    <text evidence="2">The sequence shown here is derived from an EMBL/GenBank/DDBJ whole genome shotgun (WGS) entry which is preliminary data.</text>
</comment>
<gene>
    <name evidence="2" type="ORF">FXN61_16700</name>
</gene>
<organism evidence="2 3">
    <name type="scientific">Lentzea indica</name>
    <dbReference type="NCBI Taxonomy" id="2604800"/>
    <lineage>
        <taxon>Bacteria</taxon>
        <taxon>Bacillati</taxon>
        <taxon>Actinomycetota</taxon>
        <taxon>Actinomycetes</taxon>
        <taxon>Pseudonocardiales</taxon>
        <taxon>Pseudonocardiaceae</taxon>
        <taxon>Lentzea</taxon>
    </lineage>
</organism>
<feature type="transmembrane region" description="Helical" evidence="1">
    <location>
        <begin position="7"/>
        <end position="27"/>
    </location>
</feature>
<reference evidence="2 3" key="1">
    <citation type="submission" date="2019-08" db="EMBL/GenBank/DDBJ databases">
        <title>Lentzea from Indian Himalayas.</title>
        <authorList>
            <person name="Mandal S."/>
            <person name="Mallick Gupta A."/>
            <person name="Maiti P.K."/>
            <person name="Sarkar J."/>
            <person name="Mandal S."/>
        </authorList>
    </citation>
    <scope>NUCLEOTIDE SEQUENCE [LARGE SCALE GENOMIC DNA]</scope>
    <source>
        <strain evidence="2 3">PSKA42</strain>
    </source>
</reference>
<evidence type="ECO:0008006" key="4">
    <source>
        <dbReference type="Google" id="ProtNLM"/>
    </source>
</evidence>
<keyword evidence="1" id="KW-1133">Transmembrane helix</keyword>
<evidence type="ECO:0000256" key="1">
    <source>
        <dbReference type="SAM" id="Phobius"/>
    </source>
</evidence>
<name>A0ABX1FHC4_9PSEU</name>
<dbReference type="Proteomes" id="UP001515943">
    <property type="component" value="Unassembled WGS sequence"/>
</dbReference>
<protein>
    <recommendedName>
        <fullName evidence="4">Cobalt/nickel transport protein</fullName>
    </recommendedName>
</protein>
<keyword evidence="3" id="KW-1185">Reference proteome</keyword>
<keyword evidence="1" id="KW-0472">Membrane</keyword>